<dbReference type="GO" id="GO:0005576">
    <property type="term" value="C:extracellular region"/>
    <property type="evidence" value="ECO:0007669"/>
    <property type="project" value="InterPro"/>
</dbReference>
<gene>
    <name evidence="2" type="ORF">CEXT_544141</name>
</gene>
<evidence type="ECO:0000259" key="1">
    <source>
        <dbReference type="Pfam" id="PF01607"/>
    </source>
</evidence>
<accession>A0AAV4VFS6</accession>
<dbReference type="InterPro" id="IPR036508">
    <property type="entry name" value="Chitin-bd_dom_sf"/>
</dbReference>
<dbReference type="EMBL" id="BPLR01014504">
    <property type="protein sequence ID" value="GIY69216.1"/>
    <property type="molecule type" value="Genomic_DNA"/>
</dbReference>
<dbReference type="Proteomes" id="UP001054945">
    <property type="component" value="Unassembled WGS sequence"/>
</dbReference>
<organism evidence="2 3">
    <name type="scientific">Caerostris extrusa</name>
    <name type="common">Bark spider</name>
    <name type="synonym">Caerostris bankana</name>
    <dbReference type="NCBI Taxonomy" id="172846"/>
    <lineage>
        <taxon>Eukaryota</taxon>
        <taxon>Metazoa</taxon>
        <taxon>Ecdysozoa</taxon>
        <taxon>Arthropoda</taxon>
        <taxon>Chelicerata</taxon>
        <taxon>Arachnida</taxon>
        <taxon>Araneae</taxon>
        <taxon>Araneomorphae</taxon>
        <taxon>Entelegynae</taxon>
        <taxon>Araneoidea</taxon>
        <taxon>Araneidae</taxon>
        <taxon>Caerostris</taxon>
    </lineage>
</organism>
<sequence length="141" mass="15506">MGSLLLQNDDGVVGDPCQGKYGNIPNPEVPSNSTPLNRIAVTEDEKTCDTDTCTCVYPADSCSEYYRCENGVAYKEKCPEGLLLNQENSPAIMPKMLNVGPLCSKGIISVMKTHLMVKHGGRGLQHYTYLDVIIVYRKQFG</sequence>
<dbReference type="SUPFAM" id="SSF57625">
    <property type="entry name" value="Invertebrate chitin-binding proteins"/>
    <property type="match status" value="1"/>
</dbReference>
<dbReference type="AlphaFoldDB" id="A0AAV4VFS6"/>
<dbReference type="GO" id="GO:0008061">
    <property type="term" value="F:chitin binding"/>
    <property type="evidence" value="ECO:0007669"/>
    <property type="project" value="InterPro"/>
</dbReference>
<protein>
    <recommendedName>
        <fullName evidence="1">Chitin-binding type-2 domain-containing protein</fullName>
    </recommendedName>
</protein>
<dbReference type="Gene3D" id="2.170.140.10">
    <property type="entry name" value="Chitin binding domain"/>
    <property type="match status" value="1"/>
</dbReference>
<evidence type="ECO:0000313" key="3">
    <source>
        <dbReference type="Proteomes" id="UP001054945"/>
    </source>
</evidence>
<evidence type="ECO:0000313" key="2">
    <source>
        <dbReference type="EMBL" id="GIY69216.1"/>
    </source>
</evidence>
<comment type="caution">
    <text evidence="2">The sequence shown here is derived from an EMBL/GenBank/DDBJ whole genome shotgun (WGS) entry which is preliminary data.</text>
</comment>
<reference evidence="2 3" key="1">
    <citation type="submission" date="2021-06" db="EMBL/GenBank/DDBJ databases">
        <title>Caerostris extrusa draft genome.</title>
        <authorList>
            <person name="Kono N."/>
            <person name="Arakawa K."/>
        </authorList>
    </citation>
    <scope>NUCLEOTIDE SEQUENCE [LARGE SCALE GENOMIC DNA]</scope>
</reference>
<keyword evidence="3" id="KW-1185">Reference proteome</keyword>
<dbReference type="InterPro" id="IPR002557">
    <property type="entry name" value="Chitin-bd_dom"/>
</dbReference>
<name>A0AAV4VFS6_CAEEX</name>
<proteinExistence type="predicted"/>
<feature type="domain" description="Chitin-binding type-2" evidence="1">
    <location>
        <begin position="57"/>
        <end position="87"/>
    </location>
</feature>
<dbReference type="Pfam" id="PF01607">
    <property type="entry name" value="CBM_14"/>
    <property type="match status" value="1"/>
</dbReference>